<evidence type="ECO:0000313" key="2">
    <source>
        <dbReference type="EMBL" id="KAF6141818.1"/>
    </source>
</evidence>
<reference evidence="2 3" key="1">
    <citation type="journal article" date="2020" name="IScience">
        <title>Genome Sequencing of the Endangered Kingdonia uniflora (Circaeasteraceae, Ranunculales) Reveals Potential Mechanisms of Evolutionary Specialization.</title>
        <authorList>
            <person name="Sun Y."/>
            <person name="Deng T."/>
            <person name="Zhang A."/>
            <person name="Moore M.J."/>
            <person name="Landis J.B."/>
            <person name="Lin N."/>
            <person name="Zhang H."/>
            <person name="Zhang X."/>
            <person name="Huang J."/>
            <person name="Zhang X."/>
            <person name="Sun H."/>
            <person name="Wang H."/>
        </authorList>
    </citation>
    <scope>NUCLEOTIDE SEQUENCE [LARGE SCALE GENOMIC DNA]</scope>
    <source>
        <strain evidence="2">TB1705</strain>
        <tissue evidence="2">Leaf</tissue>
    </source>
</reference>
<accession>A0A7J7LGY9</accession>
<keyword evidence="1" id="KW-1133">Transmembrane helix</keyword>
<comment type="caution">
    <text evidence="2">The sequence shown here is derived from an EMBL/GenBank/DDBJ whole genome shotgun (WGS) entry which is preliminary data.</text>
</comment>
<proteinExistence type="predicted"/>
<dbReference type="OrthoDB" id="1930729at2759"/>
<keyword evidence="3" id="KW-1185">Reference proteome</keyword>
<keyword evidence="1" id="KW-0472">Membrane</keyword>
<evidence type="ECO:0000256" key="1">
    <source>
        <dbReference type="SAM" id="Phobius"/>
    </source>
</evidence>
<feature type="transmembrane region" description="Helical" evidence="1">
    <location>
        <begin position="59"/>
        <end position="79"/>
    </location>
</feature>
<name>A0A7J7LGY9_9MAGN</name>
<keyword evidence="1" id="KW-0812">Transmembrane</keyword>
<dbReference type="AlphaFoldDB" id="A0A7J7LGY9"/>
<gene>
    <name evidence="2" type="ORF">GIB67_031885</name>
</gene>
<dbReference type="Proteomes" id="UP000541444">
    <property type="component" value="Unassembled WGS sequence"/>
</dbReference>
<organism evidence="2 3">
    <name type="scientific">Kingdonia uniflora</name>
    <dbReference type="NCBI Taxonomy" id="39325"/>
    <lineage>
        <taxon>Eukaryota</taxon>
        <taxon>Viridiplantae</taxon>
        <taxon>Streptophyta</taxon>
        <taxon>Embryophyta</taxon>
        <taxon>Tracheophyta</taxon>
        <taxon>Spermatophyta</taxon>
        <taxon>Magnoliopsida</taxon>
        <taxon>Ranunculales</taxon>
        <taxon>Circaeasteraceae</taxon>
        <taxon>Kingdonia</taxon>
    </lineage>
</organism>
<protein>
    <submittedName>
        <fullName evidence="2">Uncharacterized protein</fullName>
    </submittedName>
</protein>
<evidence type="ECO:0000313" key="3">
    <source>
        <dbReference type="Proteomes" id="UP000541444"/>
    </source>
</evidence>
<sequence length="331" mass="37492">MFAALPEEEKGALHTTCFAPLLLIDPIAMMSTLVVEILNCHLGDMKFQFGGTIIQMKPIYVCLILGICVSPIVNEFLFVDPEHMTNFRMRRFPKEKNTFGLKEIDDALKQAKLERHNVRDSTLPLGDTLLLGQFQFSTPEKTVYDYIRLHSAGLFLRIRGICYYNCPILDRSTCGCVEKKLKAEEGVIEGGMVVFFRRMPPQVWSNVLSMAKDGEQPEGKIMLRLIGGNLLCDRVMALGWERGQAREYAYPIETIVSSCGTEDVRHSCKLVKTRAQVCNGVFRRCTGCCTLNILDLRTMICIEDPEEPDYEGMGEAEAKEDEEDFEFCVKL</sequence>
<feature type="transmembrane region" description="Helical" evidence="1">
    <location>
        <begin position="12"/>
        <end position="38"/>
    </location>
</feature>
<dbReference type="EMBL" id="JACGCM010002297">
    <property type="protein sequence ID" value="KAF6141818.1"/>
    <property type="molecule type" value="Genomic_DNA"/>
</dbReference>